<evidence type="ECO:0000313" key="4">
    <source>
        <dbReference type="EMBL" id="GAA3617713.1"/>
    </source>
</evidence>
<protein>
    <submittedName>
        <fullName evidence="4">GDP-mannose 4,6-dehydratase</fullName>
    </submittedName>
</protein>
<dbReference type="SUPFAM" id="SSF51735">
    <property type="entry name" value="NAD(P)-binding Rossmann-fold domains"/>
    <property type="match status" value="1"/>
</dbReference>
<evidence type="ECO:0000313" key="5">
    <source>
        <dbReference type="Proteomes" id="UP001501074"/>
    </source>
</evidence>
<comment type="caution">
    <text evidence="4">The sequence shown here is derived from an EMBL/GenBank/DDBJ whole genome shotgun (WGS) entry which is preliminary data.</text>
</comment>
<dbReference type="PANTHER" id="PTHR43000">
    <property type="entry name" value="DTDP-D-GLUCOSE 4,6-DEHYDRATASE-RELATED"/>
    <property type="match status" value="1"/>
</dbReference>
<sequence>MNDRPLDAPWVLPSASSLQGRRILVTGSSGGIGRHLVQRLNDAGAEVVGLDIADSGPQPRLWRNHRQTVRQDIRSSGVRATMMQYQPEVVMHLAAQASVPVSVAYPVHDADVNLRGSLLVAEATAEVGAHLIFAATCAIYGRPERLPVPETARLAPMSPYGLSKAAAVEYLDWFAVERGLKVTTLILGNVYGAGNQHAVIDRFVAEALSGNAIRINGAGTATRDFVHIDDVTAAFVAAASTTPAGRVNIGSGIETSIQTLQQLVVNLVPRTQTRPSQVRAGDIPRMQLDPTRAAQTLGWSTRTNLISGVAALVGRRRAQIGRMSATQATRWHLARATVTTPSSPPPEPDRDPVPASRSLRISPPSRVRPSLPKPPDEPSWPGNPTSPSGNQSA</sequence>
<feature type="domain" description="NAD-dependent epimerase/dehydratase" evidence="3">
    <location>
        <begin position="23"/>
        <end position="250"/>
    </location>
</feature>
<dbReference type="Proteomes" id="UP001501074">
    <property type="component" value="Unassembled WGS sequence"/>
</dbReference>
<dbReference type="RefSeq" id="WP_231482354.1">
    <property type="nucleotide sequence ID" value="NZ_BAAAZO010000006.1"/>
</dbReference>
<keyword evidence="5" id="KW-1185">Reference proteome</keyword>
<dbReference type="Pfam" id="PF01370">
    <property type="entry name" value="Epimerase"/>
    <property type="match status" value="1"/>
</dbReference>
<accession>A0ABP6ZTX8</accession>
<gene>
    <name evidence="4" type="ORF">GCM10022223_37970</name>
</gene>
<name>A0ABP6ZTX8_9ACTN</name>
<comment type="similarity">
    <text evidence="1">Belongs to the NAD(P)-dependent epimerase/dehydratase family.</text>
</comment>
<evidence type="ECO:0000256" key="2">
    <source>
        <dbReference type="SAM" id="MobiDB-lite"/>
    </source>
</evidence>
<dbReference type="InterPro" id="IPR036291">
    <property type="entry name" value="NAD(P)-bd_dom_sf"/>
</dbReference>
<reference evidence="5" key="1">
    <citation type="journal article" date="2019" name="Int. J. Syst. Evol. Microbiol.">
        <title>The Global Catalogue of Microorganisms (GCM) 10K type strain sequencing project: providing services to taxonomists for standard genome sequencing and annotation.</title>
        <authorList>
            <consortium name="The Broad Institute Genomics Platform"/>
            <consortium name="The Broad Institute Genome Sequencing Center for Infectious Disease"/>
            <person name="Wu L."/>
            <person name="Ma J."/>
        </authorList>
    </citation>
    <scope>NUCLEOTIDE SEQUENCE [LARGE SCALE GENOMIC DNA]</scope>
    <source>
        <strain evidence="5">JCM 16902</strain>
    </source>
</reference>
<feature type="compositionally biased region" description="Polar residues" evidence="2">
    <location>
        <begin position="382"/>
        <end position="393"/>
    </location>
</feature>
<evidence type="ECO:0000259" key="3">
    <source>
        <dbReference type="Pfam" id="PF01370"/>
    </source>
</evidence>
<feature type="region of interest" description="Disordered" evidence="2">
    <location>
        <begin position="336"/>
        <end position="393"/>
    </location>
</feature>
<dbReference type="Gene3D" id="3.40.50.720">
    <property type="entry name" value="NAD(P)-binding Rossmann-like Domain"/>
    <property type="match status" value="1"/>
</dbReference>
<proteinExistence type="inferred from homology"/>
<organism evidence="4 5">
    <name type="scientific">Kineosporia mesophila</name>
    <dbReference type="NCBI Taxonomy" id="566012"/>
    <lineage>
        <taxon>Bacteria</taxon>
        <taxon>Bacillati</taxon>
        <taxon>Actinomycetota</taxon>
        <taxon>Actinomycetes</taxon>
        <taxon>Kineosporiales</taxon>
        <taxon>Kineosporiaceae</taxon>
        <taxon>Kineosporia</taxon>
    </lineage>
</organism>
<dbReference type="EMBL" id="BAAAZO010000006">
    <property type="protein sequence ID" value="GAA3617713.1"/>
    <property type="molecule type" value="Genomic_DNA"/>
</dbReference>
<evidence type="ECO:0000256" key="1">
    <source>
        <dbReference type="ARBA" id="ARBA00007637"/>
    </source>
</evidence>
<dbReference type="InterPro" id="IPR001509">
    <property type="entry name" value="Epimerase_deHydtase"/>
</dbReference>